<dbReference type="AlphaFoldDB" id="A0A0D2HXQ5"/>
<accession>A0A0D2HXQ5</accession>
<proteinExistence type="inferred from homology"/>
<protein>
    <recommendedName>
        <fullName evidence="17">Probable peptidoglycan glycosyltransferase FtsW</fullName>
        <ecNumber evidence="19">2.4.99.28</ecNumber>
    </recommendedName>
    <alternativeName>
        <fullName evidence="18">Cell division protein FtsW</fullName>
    </alternativeName>
    <alternativeName>
        <fullName evidence="15">Cell wall polymerase</fullName>
    </alternativeName>
    <alternativeName>
        <fullName evidence="14">Peptidoglycan polymerase</fullName>
    </alternativeName>
</protein>
<sequence length="357" mass="38505">MMVAVVVLTAIGLVMVFSASSSLADKRYADSAYFLKRQAMHLGVGVLVMLALARLDYGRLHKMTYPILVGTVVALLLVFIPVVGHKAGGAYRWVNLLFIRLQPGELAKLALVFYLAYSLSSHQDQVKSFSRGFFPNIAVACVLTFLVVLEPDLGTAVTLMALASIVLFVAGTRFTYLGAMGLLALPVLGLLLFKVNWRLERMLTFLNPWADPKGTGWQIIHSFLALGSGGFTGAGLSASKQKLFYLPEPHTDFIFSVLGEELGFWGVSLVLGLFMVVIWRGIKTALEARDLFGTYLALGCTLVIGLQAFVNVAVVMGLLPTKGLTLPFISYGGSSLLVNLACVGLLLSVASHKGKRA</sequence>
<evidence type="ECO:0000256" key="6">
    <source>
        <dbReference type="ARBA" id="ARBA00022679"/>
    </source>
</evidence>
<keyword evidence="11 21" id="KW-0472">Membrane</keyword>
<dbReference type="GO" id="GO:0005886">
    <property type="term" value="C:plasma membrane"/>
    <property type="evidence" value="ECO:0007669"/>
    <property type="project" value="UniProtKB-SubCell"/>
</dbReference>
<gene>
    <name evidence="22" type="ORF">X474_04715</name>
</gene>
<dbReference type="GO" id="GO:0051301">
    <property type="term" value="P:cell division"/>
    <property type="evidence" value="ECO:0007669"/>
    <property type="project" value="UniProtKB-KW"/>
</dbReference>
<dbReference type="Pfam" id="PF01098">
    <property type="entry name" value="FTSW_RODA_SPOVE"/>
    <property type="match status" value="1"/>
</dbReference>
<evidence type="ECO:0000256" key="14">
    <source>
        <dbReference type="ARBA" id="ARBA00032370"/>
    </source>
</evidence>
<feature type="transmembrane region" description="Helical" evidence="21">
    <location>
        <begin position="153"/>
        <end position="170"/>
    </location>
</feature>
<feature type="transmembrane region" description="Helical" evidence="21">
    <location>
        <begin position="65"/>
        <end position="84"/>
    </location>
</feature>
<evidence type="ECO:0000313" key="22">
    <source>
        <dbReference type="EMBL" id="KIX15083.1"/>
    </source>
</evidence>
<evidence type="ECO:0000256" key="15">
    <source>
        <dbReference type="ARBA" id="ARBA00033270"/>
    </source>
</evidence>
<evidence type="ECO:0000256" key="21">
    <source>
        <dbReference type="SAM" id="Phobius"/>
    </source>
</evidence>
<keyword evidence="5" id="KW-0328">Glycosyltransferase</keyword>
<evidence type="ECO:0000256" key="10">
    <source>
        <dbReference type="ARBA" id="ARBA00022989"/>
    </source>
</evidence>
<comment type="catalytic activity">
    <reaction evidence="20">
        <text>[GlcNAc-(1-&gt;4)-Mur2Ac(oyl-L-Ala-gamma-D-Glu-L-Lys-D-Ala-D-Ala)](n)-di-trans,octa-cis-undecaprenyl diphosphate + beta-D-GlcNAc-(1-&gt;4)-Mur2Ac(oyl-L-Ala-gamma-D-Glu-L-Lys-D-Ala-D-Ala)-di-trans,octa-cis-undecaprenyl diphosphate = [GlcNAc-(1-&gt;4)-Mur2Ac(oyl-L-Ala-gamma-D-Glu-L-Lys-D-Ala-D-Ala)](n+1)-di-trans,octa-cis-undecaprenyl diphosphate + di-trans,octa-cis-undecaprenyl diphosphate + H(+)</text>
        <dbReference type="Rhea" id="RHEA:23708"/>
        <dbReference type="Rhea" id="RHEA-COMP:9602"/>
        <dbReference type="Rhea" id="RHEA-COMP:9603"/>
        <dbReference type="ChEBI" id="CHEBI:15378"/>
        <dbReference type="ChEBI" id="CHEBI:58405"/>
        <dbReference type="ChEBI" id="CHEBI:60033"/>
        <dbReference type="ChEBI" id="CHEBI:78435"/>
        <dbReference type="EC" id="2.4.99.28"/>
    </reaction>
</comment>
<evidence type="ECO:0000256" key="20">
    <source>
        <dbReference type="ARBA" id="ARBA00049902"/>
    </source>
</evidence>
<comment type="pathway">
    <text evidence="2">Cell wall biogenesis; peptidoglycan biosynthesis.</text>
</comment>
<evidence type="ECO:0000256" key="13">
    <source>
        <dbReference type="ARBA" id="ARBA00023316"/>
    </source>
</evidence>
<dbReference type="PROSITE" id="PS00428">
    <property type="entry name" value="FTSW_RODA_SPOVE"/>
    <property type="match status" value="1"/>
</dbReference>
<evidence type="ECO:0000313" key="23">
    <source>
        <dbReference type="Proteomes" id="UP000032233"/>
    </source>
</evidence>
<dbReference type="STRING" id="1429043.X474_04715"/>
<feature type="transmembrane region" description="Helical" evidence="21">
    <location>
        <begin position="262"/>
        <end position="282"/>
    </location>
</feature>
<keyword evidence="13" id="KW-0961">Cell wall biogenesis/degradation</keyword>
<name>A0A0D2HXQ5_9BACT</name>
<comment type="similarity">
    <text evidence="16">Belongs to the SEDS family. FtsW subfamily.</text>
</comment>
<dbReference type="PANTHER" id="PTHR30474">
    <property type="entry name" value="CELL CYCLE PROTEIN"/>
    <property type="match status" value="1"/>
</dbReference>
<comment type="subcellular location">
    <subcellularLocation>
        <location evidence="1">Cell membrane</location>
        <topology evidence="1">Multi-pass membrane protein</topology>
    </subcellularLocation>
</comment>
<dbReference type="InParanoid" id="A0A0D2HXQ5"/>
<keyword evidence="6" id="KW-0808">Transferase</keyword>
<evidence type="ECO:0000256" key="3">
    <source>
        <dbReference type="ARBA" id="ARBA00022475"/>
    </source>
</evidence>
<keyword evidence="8" id="KW-0133">Cell shape</keyword>
<keyword evidence="4" id="KW-0132">Cell division</keyword>
<evidence type="ECO:0000256" key="9">
    <source>
        <dbReference type="ARBA" id="ARBA00022984"/>
    </source>
</evidence>
<evidence type="ECO:0000256" key="8">
    <source>
        <dbReference type="ARBA" id="ARBA00022960"/>
    </source>
</evidence>
<keyword evidence="9" id="KW-0573">Peptidoglycan synthesis</keyword>
<evidence type="ECO:0000256" key="17">
    <source>
        <dbReference type="ARBA" id="ARBA00041185"/>
    </source>
</evidence>
<dbReference type="InterPro" id="IPR018365">
    <property type="entry name" value="Cell_cycle_FtsW-rel_CS"/>
</dbReference>
<keyword evidence="12" id="KW-0131">Cell cycle</keyword>
<dbReference type="EC" id="2.4.99.28" evidence="19"/>
<evidence type="ECO:0000256" key="1">
    <source>
        <dbReference type="ARBA" id="ARBA00004651"/>
    </source>
</evidence>
<dbReference type="GO" id="GO:0008360">
    <property type="term" value="P:regulation of cell shape"/>
    <property type="evidence" value="ECO:0007669"/>
    <property type="project" value="UniProtKB-KW"/>
</dbReference>
<evidence type="ECO:0000256" key="12">
    <source>
        <dbReference type="ARBA" id="ARBA00023306"/>
    </source>
</evidence>
<reference evidence="22 23" key="1">
    <citation type="submission" date="2013-11" db="EMBL/GenBank/DDBJ databases">
        <title>Metagenomic analysis of a methanogenic consortium involved in long chain n-alkane degradation.</title>
        <authorList>
            <person name="Davidova I.A."/>
            <person name="Callaghan A.V."/>
            <person name="Wawrik B."/>
            <person name="Pruitt S."/>
            <person name="Marks C."/>
            <person name="Duncan K.E."/>
            <person name="Suflita J.M."/>
        </authorList>
    </citation>
    <scope>NUCLEOTIDE SEQUENCE [LARGE SCALE GENOMIC DNA]</scope>
    <source>
        <strain evidence="22 23">SPR</strain>
    </source>
</reference>
<feature type="transmembrane region" description="Helical" evidence="21">
    <location>
        <begin position="129"/>
        <end position="147"/>
    </location>
</feature>
<evidence type="ECO:0000256" key="16">
    <source>
        <dbReference type="ARBA" id="ARBA00038053"/>
    </source>
</evidence>
<dbReference type="GO" id="GO:0071555">
    <property type="term" value="P:cell wall organization"/>
    <property type="evidence" value="ECO:0007669"/>
    <property type="project" value="UniProtKB-KW"/>
</dbReference>
<keyword evidence="3" id="KW-1003">Cell membrane</keyword>
<dbReference type="GO" id="GO:0009252">
    <property type="term" value="P:peptidoglycan biosynthetic process"/>
    <property type="evidence" value="ECO:0007669"/>
    <property type="project" value="UniProtKB-KW"/>
</dbReference>
<dbReference type="EMBL" id="AZAC01000004">
    <property type="protein sequence ID" value="KIX15083.1"/>
    <property type="molecule type" value="Genomic_DNA"/>
</dbReference>
<dbReference type="NCBIfam" id="TIGR02614">
    <property type="entry name" value="ftsW"/>
    <property type="match status" value="1"/>
</dbReference>
<evidence type="ECO:0000256" key="4">
    <source>
        <dbReference type="ARBA" id="ARBA00022618"/>
    </source>
</evidence>
<organism evidence="22 23">
    <name type="scientific">Dethiosulfatarculus sandiegensis</name>
    <dbReference type="NCBI Taxonomy" id="1429043"/>
    <lineage>
        <taxon>Bacteria</taxon>
        <taxon>Pseudomonadati</taxon>
        <taxon>Thermodesulfobacteriota</taxon>
        <taxon>Desulfarculia</taxon>
        <taxon>Desulfarculales</taxon>
        <taxon>Desulfarculaceae</taxon>
        <taxon>Dethiosulfatarculus</taxon>
    </lineage>
</organism>
<keyword evidence="10 21" id="KW-1133">Transmembrane helix</keyword>
<feature type="transmembrane region" description="Helical" evidence="21">
    <location>
        <begin position="294"/>
        <end position="316"/>
    </location>
</feature>
<feature type="transmembrane region" description="Helical" evidence="21">
    <location>
        <begin position="34"/>
        <end position="53"/>
    </location>
</feature>
<dbReference type="PATRIC" id="fig|1429043.3.peg.1006"/>
<dbReference type="PANTHER" id="PTHR30474:SF2">
    <property type="entry name" value="PEPTIDOGLYCAN GLYCOSYLTRANSFERASE FTSW-RELATED"/>
    <property type="match status" value="1"/>
</dbReference>
<evidence type="ECO:0000256" key="5">
    <source>
        <dbReference type="ARBA" id="ARBA00022676"/>
    </source>
</evidence>
<dbReference type="InterPro" id="IPR001182">
    <property type="entry name" value="FtsW/RodA"/>
</dbReference>
<dbReference type="FunCoup" id="A0A0D2HXQ5">
    <property type="interactions" value="201"/>
</dbReference>
<evidence type="ECO:0000256" key="2">
    <source>
        <dbReference type="ARBA" id="ARBA00004752"/>
    </source>
</evidence>
<dbReference type="GO" id="GO:0032153">
    <property type="term" value="C:cell division site"/>
    <property type="evidence" value="ECO:0007669"/>
    <property type="project" value="TreeGrafter"/>
</dbReference>
<evidence type="ECO:0000256" key="7">
    <source>
        <dbReference type="ARBA" id="ARBA00022692"/>
    </source>
</evidence>
<feature type="transmembrane region" description="Helical" evidence="21">
    <location>
        <begin position="328"/>
        <end position="350"/>
    </location>
</feature>
<keyword evidence="23" id="KW-1185">Reference proteome</keyword>
<dbReference type="Proteomes" id="UP000032233">
    <property type="component" value="Unassembled WGS sequence"/>
</dbReference>
<comment type="caution">
    <text evidence="22">The sequence shown here is derived from an EMBL/GenBank/DDBJ whole genome shotgun (WGS) entry which is preliminary data.</text>
</comment>
<evidence type="ECO:0000256" key="11">
    <source>
        <dbReference type="ARBA" id="ARBA00023136"/>
    </source>
</evidence>
<keyword evidence="7 21" id="KW-0812">Transmembrane</keyword>
<dbReference type="GO" id="GO:0008955">
    <property type="term" value="F:peptidoglycan glycosyltransferase activity"/>
    <property type="evidence" value="ECO:0007669"/>
    <property type="project" value="UniProtKB-EC"/>
</dbReference>
<evidence type="ECO:0000256" key="19">
    <source>
        <dbReference type="ARBA" id="ARBA00044770"/>
    </source>
</evidence>
<evidence type="ECO:0000256" key="18">
    <source>
        <dbReference type="ARBA" id="ARBA00041418"/>
    </source>
</evidence>
<dbReference type="InterPro" id="IPR013437">
    <property type="entry name" value="FtsW"/>
</dbReference>
<dbReference type="GO" id="GO:0015648">
    <property type="term" value="F:lipid-linked peptidoglycan transporter activity"/>
    <property type="evidence" value="ECO:0007669"/>
    <property type="project" value="TreeGrafter"/>
</dbReference>
<feature type="transmembrane region" description="Helical" evidence="21">
    <location>
        <begin position="96"/>
        <end position="117"/>
    </location>
</feature>